<protein>
    <submittedName>
        <fullName evidence="1">Uncharacterized protein</fullName>
    </submittedName>
</protein>
<name>A0ACC2ZV84_9EURO</name>
<dbReference type="EMBL" id="JAPDRQ010000249">
    <property type="protein sequence ID" value="KAJ9651558.1"/>
    <property type="molecule type" value="Genomic_DNA"/>
</dbReference>
<comment type="caution">
    <text evidence="1">The sequence shown here is derived from an EMBL/GenBank/DDBJ whole genome shotgun (WGS) entry which is preliminary data.</text>
</comment>
<accession>A0ACC2ZV84</accession>
<proteinExistence type="predicted"/>
<keyword evidence="2" id="KW-1185">Reference proteome</keyword>
<gene>
    <name evidence="1" type="ORF">H2198_009174</name>
</gene>
<evidence type="ECO:0000313" key="1">
    <source>
        <dbReference type="EMBL" id="KAJ9651558.1"/>
    </source>
</evidence>
<evidence type="ECO:0000313" key="2">
    <source>
        <dbReference type="Proteomes" id="UP001172386"/>
    </source>
</evidence>
<dbReference type="Proteomes" id="UP001172386">
    <property type="component" value="Unassembled WGS sequence"/>
</dbReference>
<organism evidence="1 2">
    <name type="scientific">Neophaeococcomyces mojaviensis</name>
    <dbReference type="NCBI Taxonomy" id="3383035"/>
    <lineage>
        <taxon>Eukaryota</taxon>
        <taxon>Fungi</taxon>
        <taxon>Dikarya</taxon>
        <taxon>Ascomycota</taxon>
        <taxon>Pezizomycotina</taxon>
        <taxon>Eurotiomycetes</taxon>
        <taxon>Chaetothyriomycetidae</taxon>
        <taxon>Chaetothyriales</taxon>
        <taxon>Chaetothyriales incertae sedis</taxon>
        <taxon>Neophaeococcomyces</taxon>
    </lineage>
</organism>
<reference evidence="1" key="1">
    <citation type="submission" date="2022-10" db="EMBL/GenBank/DDBJ databases">
        <title>Culturing micro-colonial fungi from biological soil crusts in the Mojave desert and describing Neophaeococcomyces mojavensis, and introducing the new genera and species Taxawa tesnikishii.</title>
        <authorList>
            <person name="Kurbessoian T."/>
            <person name="Stajich J.E."/>
        </authorList>
    </citation>
    <scope>NUCLEOTIDE SEQUENCE</scope>
    <source>
        <strain evidence="1">JES_112</strain>
    </source>
</reference>
<sequence length="430" mass="45988">MLQLLFLFSLNLAQVCFASPVPRASLPYAISTETATLLRSRTSVQRSSKELHKRLIGQAELNVEYAGLGFLTNITVGNQNFSVIVDTGSSDTWLAETGFQCLNYTTNAPESEADCGFASTFSPDSSFTQIQDENFNISYADLEFLNGIVGTESVTIAGIKVSKQEIGLATLAGWAGDGISSGLTGLAYPLITSAYAGTDPKADQFNSTSSHLPYSPIINTIFFVENLTEPVFSLSLSRSPAIEGFGGYLTIGGIPDVTLPAINASNTFAITDILPIESTFSSTMPQFVFYVIEAEAIIFDELVTDAIDVVIDSGTTLNYLPSDVAEAFNLLFDPPGEFVDELGVYIVECNAAPPDLGITISGETFYHNTIDLIFDGQLGDNLCLSGVQDGGVLGAGSFILGDVFLKNVLAVFDIGKEQMAFSARLYYASQ</sequence>